<comment type="caution">
    <text evidence="3">The sequence shown here is derived from an EMBL/GenBank/DDBJ whole genome shotgun (WGS) entry which is preliminary data.</text>
</comment>
<name>A0A109JKU5_9BRAD</name>
<organism evidence="3 4">
    <name type="scientific">Bradyrhizobium macuxiense</name>
    <dbReference type="NCBI Taxonomy" id="1755647"/>
    <lineage>
        <taxon>Bacteria</taxon>
        <taxon>Pseudomonadati</taxon>
        <taxon>Pseudomonadota</taxon>
        <taxon>Alphaproteobacteria</taxon>
        <taxon>Hyphomicrobiales</taxon>
        <taxon>Nitrobacteraceae</taxon>
        <taxon>Bradyrhizobium</taxon>
    </lineage>
</organism>
<keyword evidence="4" id="KW-1185">Reference proteome</keyword>
<protein>
    <submittedName>
        <fullName evidence="3">Phenol hydroxylase</fullName>
    </submittedName>
</protein>
<proteinExistence type="predicted"/>
<accession>A0A109JKU5</accession>
<evidence type="ECO:0000256" key="1">
    <source>
        <dbReference type="ARBA" id="ARBA00023002"/>
    </source>
</evidence>
<evidence type="ECO:0000313" key="4">
    <source>
        <dbReference type="Proteomes" id="UP000057737"/>
    </source>
</evidence>
<dbReference type="InterPro" id="IPR012349">
    <property type="entry name" value="Split_barrel_FMN-bd"/>
</dbReference>
<dbReference type="OrthoDB" id="9792858at2"/>
<dbReference type="PANTHER" id="PTHR30466">
    <property type="entry name" value="FLAVIN REDUCTASE"/>
    <property type="match status" value="1"/>
</dbReference>
<dbReference type="SMART" id="SM00903">
    <property type="entry name" value="Flavin_Reduct"/>
    <property type="match status" value="1"/>
</dbReference>
<dbReference type="AlphaFoldDB" id="A0A109JKU5"/>
<feature type="domain" description="Flavin reductase like" evidence="2">
    <location>
        <begin position="13"/>
        <end position="154"/>
    </location>
</feature>
<dbReference type="SUPFAM" id="SSF50475">
    <property type="entry name" value="FMN-binding split barrel"/>
    <property type="match status" value="1"/>
</dbReference>
<dbReference type="GO" id="GO:0006208">
    <property type="term" value="P:pyrimidine nucleobase catabolic process"/>
    <property type="evidence" value="ECO:0007669"/>
    <property type="project" value="TreeGrafter"/>
</dbReference>
<dbReference type="RefSeq" id="WP_066511406.1">
    <property type="nucleotide sequence ID" value="NZ_LNCU01000092.1"/>
</dbReference>
<dbReference type="PANTHER" id="PTHR30466:SF1">
    <property type="entry name" value="FMN REDUCTASE (NADH) RUTF"/>
    <property type="match status" value="1"/>
</dbReference>
<dbReference type="Gene3D" id="2.30.110.10">
    <property type="entry name" value="Electron Transport, Fmn-binding Protein, Chain A"/>
    <property type="match status" value="1"/>
</dbReference>
<dbReference type="Pfam" id="PF01613">
    <property type="entry name" value="Flavin_Reduct"/>
    <property type="match status" value="1"/>
</dbReference>
<dbReference type="GO" id="GO:0042602">
    <property type="term" value="F:riboflavin reductase (NADPH) activity"/>
    <property type="evidence" value="ECO:0007669"/>
    <property type="project" value="TreeGrafter"/>
</dbReference>
<sequence length="174" mass="19096">MNAIDPRELRNACGQFGTGVTIITTHCDGRDHGMTANAFMSVSLDPPLVAISVAKNAKMLSNIHKTNRFAVSVLAEGTEDLAWHFAGKPKLDLCDIFERRNDLPVIADAAAYFVTDLADAIVAGDHTIFLGHVREMSLDHSKRPLLFFRGRFGSLADPHPAPPLLDHAGYEFIW</sequence>
<dbReference type="InterPro" id="IPR050268">
    <property type="entry name" value="NADH-dep_flavin_reductase"/>
</dbReference>
<gene>
    <name evidence="3" type="ORF">AS156_13810</name>
</gene>
<evidence type="ECO:0000259" key="2">
    <source>
        <dbReference type="SMART" id="SM00903"/>
    </source>
</evidence>
<dbReference type="EMBL" id="LNCU01000092">
    <property type="protein sequence ID" value="KWV50907.1"/>
    <property type="molecule type" value="Genomic_DNA"/>
</dbReference>
<reference evidence="3 4" key="1">
    <citation type="submission" date="2015-11" db="EMBL/GenBank/DDBJ databases">
        <title>Draft Genome Sequence of the Strain BR 10303 (Bradyrhizobium sp.) isolated from nodules of Centrolobium paraense.</title>
        <authorList>
            <person name="Zelli J.E."/>
            <person name="Simoes-Araujo J.L."/>
            <person name="Barauna A.C."/>
            <person name="Silva K."/>
        </authorList>
    </citation>
    <scope>NUCLEOTIDE SEQUENCE [LARGE SCALE GENOMIC DNA]</scope>
    <source>
        <strain evidence="3 4">BR 10303</strain>
    </source>
</reference>
<dbReference type="InterPro" id="IPR002563">
    <property type="entry name" value="Flavin_Rdtase-like_dom"/>
</dbReference>
<evidence type="ECO:0000313" key="3">
    <source>
        <dbReference type="EMBL" id="KWV50907.1"/>
    </source>
</evidence>
<keyword evidence="1" id="KW-0560">Oxidoreductase</keyword>
<dbReference type="GO" id="GO:0010181">
    <property type="term" value="F:FMN binding"/>
    <property type="evidence" value="ECO:0007669"/>
    <property type="project" value="InterPro"/>
</dbReference>
<dbReference type="Proteomes" id="UP000057737">
    <property type="component" value="Unassembled WGS sequence"/>
</dbReference>